<accession>A0A4S8M0S3</accession>
<proteinExistence type="predicted"/>
<dbReference type="Proteomes" id="UP000297245">
    <property type="component" value="Unassembled WGS sequence"/>
</dbReference>
<reference evidence="2 3" key="1">
    <citation type="journal article" date="2019" name="Nat. Ecol. Evol.">
        <title>Megaphylogeny resolves global patterns of mushroom evolution.</title>
        <authorList>
            <person name="Varga T."/>
            <person name="Krizsan K."/>
            <person name="Foldi C."/>
            <person name="Dima B."/>
            <person name="Sanchez-Garcia M."/>
            <person name="Sanchez-Ramirez S."/>
            <person name="Szollosi G.J."/>
            <person name="Szarkandi J.G."/>
            <person name="Papp V."/>
            <person name="Albert L."/>
            <person name="Andreopoulos W."/>
            <person name="Angelini C."/>
            <person name="Antonin V."/>
            <person name="Barry K.W."/>
            <person name="Bougher N.L."/>
            <person name="Buchanan P."/>
            <person name="Buyck B."/>
            <person name="Bense V."/>
            <person name="Catcheside P."/>
            <person name="Chovatia M."/>
            <person name="Cooper J."/>
            <person name="Damon W."/>
            <person name="Desjardin D."/>
            <person name="Finy P."/>
            <person name="Geml J."/>
            <person name="Haridas S."/>
            <person name="Hughes K."/>
            <person name="Justo A."/>
            <person name="Karasinski D."/>
            <person name="Kautmanova I."/>
            <person name="Kiss B."/>
            <person name="Kocsube S."/>
            <person name="Kotiranta H."/>
            <person name="LaButti K.M."/>
            <person name="Lechner B.E."/>
            <person name="Liimatainen K."/>
            <person name="Lipzen A."/>
            <person name="Lukacs Z."/>
            <person name="Mihaltcheva S."/>
            <person name="Morgado L.N."/>
            <person name="Niskanen T."/>
            <person name="Noordeloos M.E."/>
            <person name="Ohm R.A."/>
            <person name="Ortiz-Santana B."/>
            <person name="Ovrebo C."/>
            <person name="Racz N."/>
            <person name="Riley R."/>
            <person name="Savchenko A."/>
            <person name="Shiryaev A."/>
            <person name="Soop K."/>
            <person name="Spirin V."/>
            <person name="Szebenyi C."/>
            <person name="Tomsovsky M."/>
            <person name="Tulloss R.E."/>
            <person name="Uehling J."/>
            <person name="Grigoriev I.V."/>
            <person name="Vagvolgyi C."/>
            <person name="Papp T."/>
            <person name="Martin F.M."/>
            <person name="Miettinen O."/>
            <person name="Hibbett D.S."/>
            <person name="Nagy L.G."/>
        </authorList>
    </citation>
    <scope>NUCLEOTIDE SEQUENCE [LARGE SCALE GENOMIC DNA]</scope>
    <source>
        <strain evidence="2 3">CBS 962.96</strain>
    </source>
</reference>
<gene>
    <name evidence="2" type="ORF">K435DRAFT_966551</name>
</gene>
<evidence type="ECO:0000256" key="1">
    <source>
        <dbReference type="SAM" id="MobiDB-lite"/>
    </source>
</evidence>
<feature type="region of interest" description="Disordered" evidence="1">
    <location>
        <begin position="24"/>
        <end position="138"/>
    </location>
</feature>
<protein>
    <submittedName>
        <fullName evidence="2">Uncharacterized protein</fullName>
    </submittedName>
</protein>
<feature type="compositionally biased region" description="Polar residues" evidence="1">
    <location>
        <begin position="56"/>
        <end position="79"/>
    </location>
</feature>
<organism evidence="2 3">
    <name type="scientific">Dendrothele bispora (strain CBS 962.96)</name>
    <dbReference type="NCBI Taxonomy" id="1314807"/>
    <lineage>
        <taxon>Eukaryota</taxon>
        <taxon>Fungi</taxon>
        <taxon>Dikarya</taxon>
        <taxon>Basidiomycota</taxon>
        <taxon>Agaricomycotina</taxon>
        <taxon>Agaricomycetes</taxon>
        <taxon>Agaricomycetidae</taxon>
        <taxon>Agaricales</taxon>
        <taxon>Agaricales incertae sedis</taxon>
        <taxon>Dendrothele</taxon>
    </lineage>
</organism>
<evidence type="ECO:0000313" key="3">
    <source>
        <dbReference type="Proteomes" id="UP000297245"/>
    </source>
</evidence>
<sequence>MTTKNSHFEVRDLPDFIPGFVTKILPLPDGINPDEHKNPDSHSGPTDFNALPPPSTSASVTQGGLSPVSANMETTTASDIVNVASQSTTSLDSSTTSSTTSSTPSSSLSTFPYSFSSSPASTNSYSSTDASSSSPSLP</sequence>
<keyword evidence="3" id="KW-1185">Reference proteome</keyword>
<feature type="non-terminal residue" evidence="2">
    <location>
        <position position="138"/>
    </location>
</feature>
<dbReference type="EMBL" id="ML179205">
    <property type="protein sequence ID" value="THU95198.1"/>
    <property type="molecule type" value="Genomic_DNA"/>
</dbReference>
<evidence type="ECO:0000313" key="2">
    <source>
        <dbReference type="EMBL" id="THU95198.1"/>
    </source>
</evidence>
<feature type="compositionally biased region" description="Low complexity" evidence="1">
    <location>
        <begin position="84"/>
        <end position="138"/>
    </location>
</feature>
<name>A0A4S8M0S3_DENBC</name>
<dbReference type="AlphaFoldDB" id="A0A4S8M0S3"/>